<keyword evidence="2" id="KW-0808">Transferase</keyword>
<dbReference type="OrthoDB" id="181606at2"/>
<dbReference type="EMBL" id="CYUE01000020">
    <property type="protein sequence ID" value="CUK26117.1"/>
    <property type="molecule type" value="Genomic_DNA"/>
</dbReference>
<dbReference type="GO" id="GO:0016740">
    <property type="term" value="F:transferase activity"/>
    <property type="evidence" value="ECO:0007669"/>
    <property type="project" value="UniProtKB-KW"/>
</dbReference>
<proteinExistence type="predicted"/>
<dbReference type="SUPFAM" id="SSF53448">
    <property type="entry name" value="Nucleotide-diphospho-sugar transferases"/>
    <property type="match status" value="1"/>
</dbReference>
<evidence type="ECO:0000259" key="1">
    <source>
        <dbReference type="Pfam" id="PF03407"/>
    </source>
</evidence>
<gene>
    <name evidence="2" type="ORF">TA5114_01924</name>
</gene>
<organism evidence="2 3">
    <name type="scientific">Cognatishimia activa</name>
    <dbReference type="NCBI Taxonomy" id="1715691"/>
    <lineage>
        <taxon>Bacteria</taxon>
        <taxon>Pseudomonadati</taxon>
        <taxon>Pseudomonadota</taxon>
        <taxon>Alphaproteobacteria</taxon>
        <taxon>Rhodobacterales</taxon>
        <taxon>Paracoccaceae</taxon>
        <taxon>Cognatishimia</taxon>
    </lineage>
</organism>
<dbReference type="Gene3D" id="3.90.550.10">
    <property type="entry name" value="Spore Coat Polysaccharide Biosynthesis Protein SpsA, Chain A"/>
    <property type="match status" value="1"/>
</dbReference>
<evidence type="ECO:0000313" key="2">
    <source>
        <dbReference type="EMBL" id="CUK26117.1"/>
    </source>
</evidence>
<name>A0A0P1IR90_9RHOB</name>
<dbReference type="AlphaFoldDB" id="A0A0P1IR90"/>
<dbReference type="InterPro" id="IPR029044">
    <property type="entry name" value="Nucleotide-diphossugar_trans"/>
</dbReference>
<dbReference type="InterPro" id="IPR005069">
    <property type="entry name" value="Nucl-diP-sugar_transferase"/>
</dbReference>
<protein>
    <submittedName>
        <fullName evidence="2">Glycosyl transferase family 8</fullName>
    </submittedName>
</protein>
<reference evidence="3" key="1">
    <citation type="submission" date="2015-09" db="EMBL/GenBank/DDBJ databases">
        <authorList>
            <person name="Rodrigo-Torres Lidia"/>
            <person name="Arahal R.David."/>
        </authorList>
    </citation>
    <scope>NUCLEOTIDE SEQUENCE [LARGE SCALE GENOMIC DNA]</scope>
    <source>
        <strain evidence="3">CECT 5114</strain>
    </source>
</reference>
<dbReference type="Proteomes" id="UP000051184">
    <property type="component" value="Unassembled WGS sequence"/>
</dbReference>
<dbReference type="Pfam" id="PF03407">
    <property type="entry name" value="Nucleotid_trans"/>
    <property type="match status" value="1"/>
</dbReference>
<dbReference type="STRING" id="1715691.TA5113_02102"/>
<evidence type="ECO:0000313" key="3">
    <source>
        <dbReference type="Proteomes" id="UP000051184"/>
    </source>
</evidence>
<accession>A0A0P1IR90</accession>
<sequence length="309" mass="35671">MFLFQRDRKYSSIINIKTIPMLRSEKDVSDHSEIRCGFVFAATGDQYNILARRAARSLRRIHADAAIDLYSDQEIIDPIFEKVHAVSKDTTRPKMEALRRSRFDRTIYLDCDIMVVADIQDLFRALDKYEFMAAHARGSNMALSRRPFTKHIPVSFPQVNTGVIAIRKSESTSDLMRKWDDEFSQSGDKLDQPYLRKLLYDNDYNLGILPPEYNLMMLETIQVWTSKTNAPRVLHCPALHYRDDPGDPKKPFEYDEILSPELTTHLKQLIASDFSLGGNPKAKVRKLNSLEETQKKKSIWRRAISLIGA</sequence>
<keyword evidence="3" id="KW-1185">Reference proteome</keyword>
<feature type="domain" description="Nucleotide-diphospho-sugar transferase" evidence="1">
    <location>
        <begin position="107"/>
        <end position="235"/>
    </location>
</feature>